<feature type="domain" description="GPI inositol-deacylase PGAP1-like alpha/beta" evidence="1">
    <location>
        <begin position="169"/>
        <end position="221"/>
    </location>
</feature>
<sequence>MNRYKRPNSSYLGIILLIINLTVLNQCQNWEDFKKHLKPPEHKSFLEKYTDYITLAYFAEQNHALYRYIPINGQPASSINADQFADPYFNRNNSMKKLVLVHGWDFLERNNLPPTDKFTKVSNLLGTWGQALGMVNTNVASVQTYEIYVFTYRTSDFVENNGRRFIDTLNLYFSSTDTVIILAHSMGGLVTRSGLYHTNNVVDIIDNVVSLGTPYYGSPFASSSYQSSNLSVLSQLVGFMTGTEGGGNLAYTNGGLVAGATVVPLAEIISGAQNFYLENLIAQSSKDGKVSAYYGDMACNDMDSTAIYTSGCTFLNGGSPSFGATDGIVTTTSGHMNGRFGARAFATTFDHAQLSFRNSNTTNATNHFTTVIGYIDGL</sequence>
<evidence type="ECO:0000313" key="5">
    <source>
        <dbReference type="Proteomes" id="UP000231990"/>
    </source>
</evidence>
<organism evidence="3 5">
    <name type="scientific">Leptospira perolatii</name>
    <dbReference type="NCBI Taxonomy" id="2023191"/>
    <lineage>
        <taxon>Bacteria</taxon>
        <taxon>Pseudomonadati</taxon>
        <taxon>Spirochaetota</taxon>
        <taxon>Spirochaetia</taxon>
        <taxon>Leptospirales</taxon>
        <taxon>Leptospiraceae</taxon>
        <taxon>Leptospira</taxon>
    </lineage>
</organism>
<evidence type="ECO:0000313" key="4">
    <source>
        <dbReference type="Proteomes" id="UP000231962"/>
    </source>
</evidence>
<gene>
    <name evidence="2" type="ORF">CH360_06165</name>
    <name evidence="3" type="ORF">CH373_05745</name>
</gene>
<dbReference type="RefSeq" id="WP_100713135.1">
    <property type="nucleotide sequence ID" value="NZ_NPDY01000003.1"/>
</dbReference>
<dbReference type="OrthoDB" id="556502at2"/>
<dbReference type="EMBL" id="NPDZ01000002">
    <property type="protein sequence ID" value="PJZ74403.1"/>
    <property type="molecule type" value="Genomic_DNA"/>
</dbReference>
<dbReference type="GO" id="GO:0016788">
    <property type="term" value="F:hydrolase activity, acting on ester bonds"/>
    <property type="evidence" value="ECO:0007669"/>
    <property type="project" value="InterPro"/>
</dbReference>
<dbReference type="InterPro" id="IPR012908">
    <property type="entry name" value="PGAP1-ab_dom-like"/>
</dbReference>
<evidence type="ECO:0000259" key="1">
    <source>
        <dbReference type="Pfam" id="PF07819"/>
    </source>
</evidence>
<dbReference type="Pfam" id="PF07819">
    <property type="entry name" value="PGAP1"/>
    <property type="match status" value="1"/>
</dbReference>
<dbReference type="AlphaFoldDB" id="A0A2M9ZR40"/>
<reference evidence="4 5" key="1">
    <citation type="submission" date="2017-07" db="EMBL/GenBank/DDBJ databases">
        <title>Leptospira spp. isolated from tropical soils.</title>
        <authorList>
            <person name="Thibeaux R."/>
            <person name="Iraola G."/>
            <person name="Ferres I."/>
            <person name="Bierque E."/>
            <person name="Girault D."/>
            <person name="Soupe-Gilbert M.-E."/>
            <person name="Picardeau M."/>
            <person name="Goarant C."/>
        </authorList>
    </citation>
    <scope>NUCLEOTIDE SEQUENCE [LARGE SCALE GENOMIC DNA]</scope>
    <source>
        <strain evidence="3 5">FH1-B-B1</strain>
        <strain evidence="2 4">FH1-B-C1</strain>
    </source>
</reference>
<proteinExistence type="predicted"/>
<protein>
    <recommendedName>
        <fullName evidence="1">GPI inositol-deacylase PGAP1-like alpha/beta domain-containing protein</fullName>
    </recommendedName>
</protein>
<dbReference type="InterPro" id="IPR029058">
    <property type="entry name" value="AB_hydrolase_fold"/>
</dbReference>
<dbReference type="Gene3D" id="3.40.50.1820">
    <property type="entry name" value="alpha/beta hydrolase"/>
    <property type="match status" value="1"/>
</dbReference>
<keyword evidence="4" id="KW-1185">Reference proteome</keyword>
<dbReference type="Proteomes" id="UP000231990">
    <property type="component" value="Unassembled WGS sequence"/>
</dbReference>
<comment type="caution">
    <text evidence="3">The sequence shown here is derived from an EMBL/GenBank/DDBJ whole genome shotgun (WGS) entry which is preliminary data.</text>
</comment>
<dbReference type="EMBL" id="NPDY01000003">
    <property type="protein sequence ID" value="PJZ70567.1"/>
    <property type="molecule type" value="Genomic_DNA"/>
</dbReference>
<dbReference type="SUPFAM" id="SSF53474">
    <property type="entry name" value="alpha/beta-Hydrolases"/>
    <property type="match status" value="1"/>
</dbReference>
<name>A0A2M9ZR40_9LEPT</name>
<evidence type="ECO:0000313" key="2">
    <source>
        <dbReference type="EMBL" id="PJZ70567.1"/>
    </source>
</evidence>
<dbReference type="Proteomes" id="UP000231962">
    <property type="component" value="Unassembled WGS sequence"/>
</dbReference>
<accession>A0A2M9ZR40</accession>
<evidence type="ECO:0000313" key="3">
    <source>
        <dbReference type="EMBL" id="PJZ74403.1"/>
    </source>
</evidence>